<dbReference type="EMBL" id="CP033894">
    <property type="protein sequence ID" value="QDL35662.1"/>
    <property type="molecule type" value="Genomic_DNA"/>
</dbReference>
<proteinExistence type="predicted"/>
<dbReference type="Proteomes" id="UP000317572">
    <property type="component" value="Plasmid p1-159"/>
</dbReference>
<name>A0A515D5H8_SERLI</name>
<dbReference type="RefSeq" id="WP_142816528.1">
    <property type="nucleotide sequence ID" value="NZ_CP033894.1"/>
</dbReference>
<accession>A0A515D5H8</accession>
<dbReference type="AlphaFoldDB" id="A0A515D5H8"/>
<evidence type="ECO:0000313" key="2">
    <source>
        <dbReference type="Proteomes" id="UP000317572"/>
    </source>
</evidence>
<evidence type="ECO:0008006" key="3">
    <source>
        <dbReference type="Google" id="ProtNLM"/>
    </source>
</evidence>
<sequence>MDNVNTEDRKKEIVNAIMEEFIDLCDEYLFCLCFSLIGIESKGKEFKKMRISKAERLWLASDLETDKKMHARMNIKELVSRCAKNGFFTTELTKALLCMIYALWDETYRHKFADAHGCKPGEIFCPLMGDLRKIRHCISHHKAIVNDKGLTFEYLNWVLPAGPLMITYEMFRDFNDAVRGKGMYISTCIIDPDIERVLPFMSNKERKSFDEFYKNFENKMENNEWPGMRRFLEKNSGKPGIKVLTDRYVVK</sequence>
<protein>
    <recommendedName>
        <fullName evidence="3">Abi-like protein</fullName>
    </recommendedName>
</protein>
<geneLocation type="plasmid" evidence="1 2">
    <name>p1-159</name>
</geneLocation>
<reference evidence="1 2" key="1">
    <citation type="submission" date="2018-11" db="EMBL/GenBank/DDBJ databases">
        <title>The first complete genome of Serratia liquefaciens isolated from metalophyte plant revel distinctness adaptive mechanisms in an extreme habitat.</title>
        <authorList>
            <person name="Caneschi W.L."/>
            <person name="Sanchez A.B."/>
            <person name="Felestrino E.B."/>
            <person name="Assis R.A.B."/>
            <person name="Lemes C.G.C."/>
            <person name="Cordeiro I.F."/>
            <person name="Fonseca N.P."/>
            <person name="Villa M."/>
            <person name="Vieira I.T."/>
            <person name="Moraes L.A."/>
            <person name="Kamino L.H.Y."/>
            <person name="do Carmo F."/>
            <person name="Garcia C.M."/>
            <person name="Almeida N.F."/>
            <person name="Silva R.S."/>
            <person name="Ferro J.A."/>
            <person name="Ferro M.I.T."/>
            <person name="Varani A.M."/>
            <person name="Ferreira R.M."/>
            <person name="dos Santos V.L."/>
            <person name="Silva U.C."/>
            <person name="Setubal J.C."/>
            <person name="Moreira L.M."/>
        </authorList>
    </citation>
    <scope>NUCLEOTIDE SEQUENCE [LARGE SCALE GENOMIC DNA]</scope>
    <source>
        <strain evidence="1 2">FG3</strain>
        <plasmid evidence="1 2">p1-159</plasmid>
    </source>
</reference>
<evidence type="ECO:0000313" key="1">
    <source>
        <dbReference type="EMBL" id="QDL35662.1"/>
    </source>
</evidence>
<keyword evidence="1" id="KW-0614">Plasmid</keyword>
<organism evidence="1 2">
    <name type="scientific">Serratia liquefaciens</name>
    <dbReference type="NCBI Taxonomy" id="614"/>
    <lineage>
        <taxon>Bacteria</taxon>
        <taxon>Pseudomonadati</taxon>
        <taxon>Pseudomonadota</taxon>
        <taxon>Gammaproteobacteria</taxon>
        <taxon>Enterobacterales</taxon>
        <taxon>Yersiniaceae</taxon>
        <taxon>Serratia</taxon>
    </lineage>
</organism>
<gene>
    <name evidence="1" type="ORF">EGO53_28050</name>
</gene>